<dbReference type="EMBL" id="MN739294">
    <property type="protein sequence ID" value="QHS97370.1"/>
    <property type="molecule type" value="Genomic_DNA"/>
</dbReference>
<dbReference type="GO" id="GO:0016567">
    <property type="term" value="P:protein ubiquitination"/>
    <property type="evidence" value="ECO:0007669"/>
    <property type="project" value="TreeGrafter"/>
</dbReference>
<evidence type="ECO:0000256" key="2">
    <source>
        <dbReference type="ARBA" id="ARBA00022771"/>
    </source>
</evidence>
<evidence type="ECO:0000256" key="1">
    <source>
        <dbReference type="ARBA" id="ARBA00022723"/>
    </source>
</evidence>
<dbReference type="PANTHER" id="PTHR15710:SF243">
    <property type="entry name" value="E3 UBIQUITIN-PROTEIN LIGASE PRAJA-2 ISOFORM X1"/>
    <property type="match status" value="1"/>
</dbReference>
<keyword evidence="3" id="KW-0862">Zinc</keyword>
<dbReference type="AlphaFoldDB" id="A0A6C0BZ28"/>
<evidence type="ECO:0000259" key="5">
    <source>
        <dbReference type="PROSITE" id="PS50089"/>
    </source>
</evidence>
<dbReference type="SMART" id="SM00184">
    <property type="entry name" value="RING"/>
    <property type="match status" value="1"/>
</dbReference>
<dbReference type="InterPro" id="IPR001841">
    <property type="entry name" value="Znf_RING"/>
</dbReference>
<evidence type="ECO:0000313" key="6">
    <source>
        <dbReference type="EMBL" id="QHS97370.1"/>
    </source>
</evidence>
<keyword evidence="2" id="KW-0863">Zinc-finger</keyword>
<accession>A0A6C0BZ28</accession>
<feature type="region of interest" description="Disordered" evidence="4">
    <location>
        <begin position="164"/>
        <end position="190"/>
    </location>
</feature>
<sequence length="229" mass="26827">MSCVLKLNKTVIDINGLQLPMGEYIFNIDKLNDFFISGEIKLKETNESISTYEFKNNDFIALLINSQKINSGVINKYQEEEQANKCCSICLNDIIDNRYILGCAHHFHENCILRWLENSNSCPICRCTVEDNICLTENIVLRTPSPRRIRTPQVTPLNQRRRRIATTPLRRRRRRATTPIRRRRGNNTTRNTVIVPDENIPRRSRRIATREREYSQMFSSTNIINLLQD</sequence>
<keyword evidence="1" id="KW-0479">Metal-binding</keyword>
<evidence type="ECO:0000256" key="3">
    <source>
        <dbReference type="ARBA" id="ARBA00022833"/>
    </source>
</evidence>
<protein>
    <recommendedName>
        <fullName evidence="5">RING-type domain-containing protein</fullName>
    </recommendedName>
</protein>
<dbReference type="GO" id="GO:0005737">
    <property type="term" value="C:cytoplasm"/>
    <property type="evidence" value="ECO:0007669"/>
    <property type="project" value="TreeGrafter"/>
</dbReference>
<dbReference type="InterPro" id="IPR013083">
    <property type="entry name" value="Znf_RING/FYVE/PHD"/>
</dbReference>
<dbReference type="PROSITE" id="PS50089">
    <property type="entry name" value="ZF_RING_2"/>
    <property type="match status" value="1"/>
</dbReference>
<proteinExistence type="predicted"/>
<dbReference type="PANTHER" id="PTHR15710">
    <property type="entry name" value="E3 UBIQUITIN-PROTEIN LIGASE PRAJA"/>
    <property type="match status" value="1"/>
</dbReference>
<dbReference type="Pfam" id="PF13639">
    <property type="entry name" value="zf-RING_2"/>
    <property type="match status" value="1"/>
</dbReference>
<dbReference type="Gene3D" id="3.30.40.10">
    <property type="entry name" value="Zinc/RING finger domain, C3HC4 (zinc finger)"/>
    <property type="match status" value="1"/>
</dbReference>
<name>A0A6C0BZ28_9ZZZZ</name>
<dbReference type="GO" id="GO:0061630">
    <property type="term" value="F:ubiquitin protein ligase activity"/>
    <property type="evidence" value="ECO:0007669"/>
    <property type="project" value="TreeGrafter"/>
</dbReference>
<reference evidence="6" key="1">
    <citation type="journal article" date="2020" name="Nature">
        <title>Giant virus diversity and host interactions through global metagenomics.</title>
        <authorList>
            <person name="Schulz F."/>
            <person name="Roux S."/>
            <person name="Paez-Espino D."/>
            <person name="Jungbluth S."/>
            <person name="Walsh D.A."/>
            <person name="Denef V.J."/>
            <person name="McMahon K.D."/>
            <person name="Konstantinidis K.T."/>
            <person name="Eloe-Fadrosh E.A."/>
            <person name="Kyrpides N.C."/>
            <person name="Woyke T."/>
        </authorList>
    </citation>
    <scope>NUCLEOTIDE SEQUENCE</scope>
    <source>
        <strain evidence="6">GVMAG-M-3300020169-51</strain>
    </source>
</reference>
<organism evidence="6">
    <name type="scientific">viral metagenome</name>
    <dbReference type="NCBI Taxonomy" id="1070528"/>
    <lineage>
        <taxon>unclassified sequences</taxon>
        <taxon>metagenomes</taxon>
        <taxon>organismal metagenomes</taxon>
    </lineage>
</organism>
<feature type="compositionally biased region" description="Basic residues" evidence="4">
    <location>
        <begin position="164"/>
        <end position="185"/>
    </location>
</feature>
<feature type="domain" description="RING-type" evidence="5">
    <location>
        <begin position="87"/>
        <end position="126"/>
    </location>
</feature>
<dbReference type="SUPFAM" id="SSF57850">
    <property type="entry name" value="RING/U-box"/>
    <property type="match status" value="1"/>
</dbReference>
<evidence type="ECO:0000256" key="4">
    <source>
        <dbReference type="SAM" id="MobiDB-lite"/>
    </source>
</evidence>
<dbReference type="GO" id="GO:0008270">
    <property type="term" value="F:zinc ion binding"/>
    <property type="evidence" value="ECO:0007669"/>
    <property type="project" value="UniProtKB-KW"/>
</dbReference>